<gene>
    <name evidence="2" type="ORF">Tdes44962_MAKER09260</name>
</gene>
<evidence type="ECO:0000313" key="3">
    <source>
        <dbReference type="Proteomes" id="UP001138500"/>
    </source>
</evidence>
<reference evidence="2 3" key="2">
    <citation type="journal article" date="2021" name="Curr. Genet.">
        <title>Genetic response to nitrogen starvation in the aggressive Eucalyptus foliar pathogen Teratosphaeria destructans.</title>
        <authorList>
            <person name="Havenga M."/>
            <person name="Wingfield B.D."/>
            <person name="Wingfield M.J."/>
            <person name="Dreyer L.L."/>
            <person name="Roets F."/>
            <person name="Aylward J."/>
        </authorList>
    </citation>
    <scope>NUCLEOTIDE SEQUENCE [LARGE SCALE GENOMIC DNA]</scope>
    <source>
        <strain evidence="2">CMW44962</strain>
    </source>
</reference>
<sequence length="72" mass="7812">MHLLTTILLTLDFASTAVLAGCSRARYCTCRKVGGENDVDITKKTCPVMGGPYEESGQHVRIFPTMAGVTFM</sequence>
<dbReference type="EMBL" id="RIBY02001501">
    <property type="protein sequence ID" value="KAH9828599.1"/>
    <property type="molecule type" value="Genomic_DNA"/>
</dbReference>
<accession>A0A9W7W345</accession>
<proteinExistence type="predicted"/>
<feature type="signal peptide" evidence="1">
    <location>
        <begin position="1"/>
        <end position="20"/>
    </location>
</feature>
<reference evidence="2 3" key="1">
    <citation type="journal article" date="2018" name="IMA Fungus">
        <title>IMA Genome-F 10: Nine draft genome sequences of Claviceps purpurea s.lat., including C. arundinis, C. humidiphila, and C. cf. spartinae, pseudomolecules for the pitch canker pathogen Fusarium circinatum, draft genome of Davidsoniella eucalypti, Grosmannia galeiformis, Quambalaria eucalypti, and Teratosphaeria destructans.</title>
        <authorList>
            <person name="Wingfield B.D."/>
            <person name="Liu M."/>
            <person name="Nguyen H.D."/>
            <person name="Lane F.A."/>
            <person name="Morgan S.W."/>
            <person name="De Vos L."/>
            <person name="Wilken P.M."/>
            <person name="Duong T.A."/>
            <person name="Aylward J."/>
            <person name="Coetzee M.P."/>
            <person name="Dadej K."/>
            <person name="De Beer Z.W."/>
            <person name="Findlay W."/>
            <person name="Havenga M."/>
            <person name="Kolarik M."/>
            <person name="Menzies J.G."/>
            <person name="Naidoo K."/>
            <person name="Pochopski O."/>
            <person name="Shoukouhi P."/>
            <person name="Santana Q.C."/>
            <person name="Seifert K.A."/>
            <person name="Soal N."/>
            <person name="Steenkamp E.T."/>
            <person name="Tatham C.T."/>
            <person name="van der Nest M.A."/>
            <person name="Wingfield M.J."/>
        </authorList>
    </citation>
    <scope>NUCLEOTIDE SEQUENCE [LARGE SCALE GENOMIC DNA]</scope>
    <source>
        <strain evidence="2">CMW44962</strain>
    </source>
</reference>
<evidence type="ECO:0000313" key="2">
    <source>
        <dbReference type="EMBL" id="KAH9828599.1"/>
    </source>
</evidence>
<dbReference type="AlphaFoldDB" id="A0A9W7W345"/>
<organism evidence="2 3">
    <name type="scientific">Teratosphaeria destructans</name>
    <dbReference type="NCBI Taxonomy" id="418781"/>
    <lineage>
        <taxon>Eukaryota</taxon>
        <taxon>Fungi</taxon>
        <taxon>Dikarya</taxon>
        <taxon>Ascomycota</taxon>
        <taxon>Pezizomycotina</taxon>
        <taxon>Dothideomycetes</taxon>
        <taxon>Dothideomycetidae</taxon>
        <taxon>Mycosphaerellales</taxon>
        <taxon>Teratosphaeriaceae</taxon>
        <taxon>Teratosphaeria</taxon>
    </lineage>
</organism>
<keyword evidence="1" id="KW-0732">Signal</keyword>
<feature type="chain" id="PRO_5040717941" description="Secreted protein" evidence="1">
    <location>
        <begin position="21"/>
        <end position="72"/>
    </location>
</feature>
<evidence type="ECO:0008006" key="4">
    <source>
        <dbReference type="Google" id="ProtNLM"/>
    </source>
</evidence>
<evidence type="ECO:0000256" key="1">
    <source>
        <dbReference type="SAM" id="SignalP"/>
    </source>
</evidence>
<name>A0A9W7W345_9PEZI</name>
<protein>
    <recommendedName>
        <fullName evidence="4">Secreted protein</fullName>
    </recommendedName>
</protein>
<dbReference type="Proteomes" id="UP001138500">
    <property type="component" value="Unassembled WGS sequence"/>
</dbReference>
<keyword evidence="3" id="KW-1185">Reference proteome</keyword>
<comment type="caution">
    <text evidence="2">The sequence shown here is derived from an EMBL/GenBank/DDBJ whole genome shotgun (WGS) entry which is preliminary data.</text>
</comment>